<dbReference type="EMBL" id="JAXLQG010000002">
    <property type="protein sequence ID" value="KAK5543467.1"/>
    <property type="molecule type" value="Genomic_DNA"/>
</dbReference>
<evidence type="ECO:0000256" key="1">
    <source>
        <dbReference type="SAM" id="MobiDB-lite"/>
    </source>
</evidence>
<gene>
    <name evidence="3" type="ORF">LTR25_001081</name>
</gene>
<dbReference type="Gene3D" id="3.40.50.150">
    <property type="entry name" value="Vaccinia Virus protein VP39"/>
    <property type="match status" value="1"/>
</dbReference>
<dbReference type="InterPro" id="IPR051052">
    <property type="entry name" value="Diverse_substrate_MTase"/>
</dbReference>
<evidence type="ECO:0000313" key="3">
    <source>
        <dbReference type="EMBL" id="KAK5543467.1"/>
    </source>
</evidence>
<accession>A0AAV9QHA7</accession>
<name>A0AAV9QHA7_9PEZI</name>
<sequence>MASTSTQQRQKDPTFRNYSSSSAQNYAKNRPGYPEAVISLILNQHTSTGGALDLLLDVGCGPGTATRSLAPHFQHAVGADPGRSMIETARSIPSTTASGEPVTYEVCASDALSSLSALERYYSPADGSRGGSGSRKACDCACVDLITAATAAHWFDYPDFYREAARVLKPGGSIILWCTKGFFVDERTTPNAKKVQALWQKFENEVTRAHEMPGNRLTRELYAGLPLPWSEYEYAYADRDQDRKEQVDDETKRLLGVFDEKDYKRLVFNDHGQVKPGEEFFMSRRVTFEQSRRMLGTVSPVTRWREANKDKLESGEVEDVVDQILRQTRELFDEVPEGKGRDWVEGGEALVVMVFKKKKA</sequence>
<keyword evidence="4" id="KW-1185">Reference proteome</keyword>
<feature type="compositionally biased region" description="Polar residues" evidence="1">
    <location>
        <begin position="16"/>
        <end position="27"/>
    </location>
</feature>
<dbReference type="Pfam" id="PF08241">
    <property type="entry name" value="Methyltransf_11"/>
    <property type="match status" value="1"/>
</dbReference>
<organism evidence="3 4">
    <name type="scientific">Vermiconidia calcicola</name>
    <dbReference type="NCBI Taxonomy" id="1690605"/>
    <lineage>
        <taxon>Eukaryota</taxon>
        <taxon>Fungi</taxon>
        <taxon>Dikarya</taxon>
        <taxon>Ascomycota</taxon>
        <taxon>Pezizomycotina</taxon>
        <taxon>Dothideomycetes</taxon>
        <taxon>Dothideomycetidae</taxon>
        <taxon>Mycosphaerellales</taxon>
        <taxon>Extremaceae</taxon>
        <taxon>Vermiconidia</taxon>
    </lineage>
</organism>
<dbReference type="PANTHER" id="PTHR44942:SF10">
    <property type="entry name" value="METHYLTRANSFERASE TYPE 11 DOMAIN-CONTAINING PROTEIN"/>
    <property type="match status" value="1"/>
</dbReference>
<feature type="domain" description="Methyltransferase type 11" evidence="2">
    <location>
        <begin position="56"/>
        <end position="176"/>
    </location>
</feature>
<evidence type="ECO:0000313" key="4">
    <source>
        <dbReference type="Proteomes" id="UP001345827"/>
    </source>
</evidence>
<reference evidence="3 4" key="1">
    <citation type="submission" date="2023-06" db="EMBL/GenBank/DDBJ databases">
        <title>Black Yeasts Isolated from many extreme environments.</title>
        <authorList>
            <person name="Coleine C."/>
            <person name="Stajich J.E."/>
            <person name="Selbmann L."/>
        </authorList>
    </citation>
    <scope>NUCLEOTIDE SEQUENCE [LARGE SCALE GENOMIC DNA]</scope>
    <source>
        <strain evidence="3 4">CCFEE 5887</strain>
    </source>
</reference>
<evidence type="ECO:0000259" key="2">
    <source>
        <dbReference type="Pfam" id="PF08241"/>
    </source>
</evidence>
<dbReference type="InterPro" id="IPR029063">
    <property type="entry name" value="SAM-dependent_MTases_sf"/>
</dbReference>
<dbReference type="AlphaFoldDB" id="A0AAV9QHA7"/>
<dbReference type="GO" id="GO:0008757">
    <property type="term" value="F:S-adenosylmethionine-dependent methyltransferase activity"/>
    <property type="evidence" value="ECO:0007669"/>
    <property type="project" value="InterPro"/>
</dbReference>
<dbReference type="SUPFAM" id="SSF53335">
    <property type="entry name" value="S-adenosyl-L-methionine-dependent methyltransferases"/>
    <property type="match status" value="1"/>
</dbReference>
<feature type="region of interest" description="Disordered" evidence="1">
    <location>
        <begin position="1"/>
        <end position="27"/>
    </location>
</feature>
<comment type="caution">
    <text evidence="3">The sequence shown here is derived from an EMBL/GenBank/DDBJ whole genome shotgun (WGS) entry which is preliminary data.</text>
</comment>
<dbReference type="CDD" id="cd02440">
    <property type="entry name" value="AdoMet_MTases"/>
    <property type="match status" value="1"/>
</dbReference>
<dbReference type="PANTHER" id="PTHR44942">
    <property type="entry name" value="METHYLTRANSF_11 DOMAIN-CONTAINING PROTEIN"/>
    <property type="match status" value="1"/>
</dbReference>
<dbReference type="Proteomes" id="UP001345827">
    <property type="component" value="Unassembled WGS sequence"/>
</dbReference>
<protein>
    <recommendedName>
        <fullName evidence="2">Methyltransferase type 11 domain-containing protein</fullName>
    </recommendedName>
</protein>
<proteinExistence type="predicted"/>
<dbReference type="InterPro" id="IPR013216">
    <property type="entry name" value="Methyltransf_11"/>
</dbReference>